<feature type="chain" id="PRO_5042854919" evidence="1">
    <location>
        <begin position="22"/>
        <end position="118"/>
    </location>
</feature>
<keyword evidence="3" id="KW-1185">Reference proteome</keyword>
<protein>
    <submittedName>
        <fullName evidence="2">Uncharacterized protein</fullName>
    </submittedName>
</protein>
<reference evidence="2" key="1">
    <citation type="journal article" date="2023" name="Mol. Phylogenet. Evol.">
        <title>Genome-scale phylogeny and comparative genomics of the fungal order Sordariales.</title>
        <authorList>
            <person name="Hensen N."/>
            <person name="Bonometti L."/>
            <person name="Westerberg I."/>
            <person name="Brannstrom I.O."/>
            <person name="Guillou S."/>
            <person name="Cros-Aarteil S."/>
            <person name="Calhoun S."/>
            <person name="Haridas S."/>
            <person name="Kuo A."/>
            <person name="Mondo S."/>
            <person name="Pangilinan J."/>
            <person name="Riley R."/>
            <person name="LaButti K."/>
            <person name="Andreopoulos B."/>
            <person name="Lipzen A."/>
            <person name="Chen C."/>
            <person name="Yan M."/>
            <person name="Daum C."/>
            <person name="Ng V."/>
            <person name="Clum A."/>
            <person name="Steindorff A."/>
            <person name="Ohm R.A."/>
            <person name="Martin F."/>
            <person name="Silar P."/>
            <person name="Natvig D.O."/>
            <person name="Lalanne C."/>
            <person name="Gautier V."/>
            <person name="Ament-Velasquez S.L."/>
            <person name="Kruys A."/>
            <person name="Hutchinson M.I."/>
            <person name="Powell A.J."/>
            <person name="Barry K."/>
            <person name="Miller A.N."/>
            <person name="Grigoriev I.V."/>
            <person name="Debuchy R."/>
            <person name="Gladieux P."/>
            <person name="Hiltunen Thoren M."/>
            <person name="Johannesson H."/>
        </authorList>
    </citation>
    <scope>NUCLEOTIDE SEQUENCE</scope>
    <source>
        <strain evidence="2">CBS 532.94</strain>
    </source>
</reference>
<name>A0AAN7C091_9PEZI</name>
<feature type="signal peptide" evidence="1">
    <location>
        <begin position="1"/>
        <end position="21"/>
    </location>
</feature>
<dbReference type="EMBL" id="MU860812">
    <property type="protein sequence ID" value="KAK4232860.1"/>
    <property type="molecule type" value="Genomic_DNA"/>
</dbReference>
<feature type="non-terminal residue" evidence="2">
    <location>
        <position position="118"/>
    </location>
</feature>
<dbReference type="AlphaFoldDB" id="A0AAN7C091"/>
<keyword evidence="1" id="KW-0732">Signal</keyword>
<evidence type="ECO:0000256" key="1">
    <source>
        <dbReference type="SAM" id="SignalP"/>
    </source>
</evidence>
<gene>
    <name evidence="2" type="ORF">C8A03DRAFT_39488</name>
</gene>
<evidence type="ECO:0000313" key="3">
    <source>
        <dbReference type="Proteomes" id="UP001303760"/>
    </source>
</evidence>
<dbReference type="Proteomes" id="UP001303760">
    <property type="component" value="Unassembled WGS sequence"/>
</dbReference>
<sequence>MKIAAAFQIFSLGLSAQLVLAAPTAPSGTSENPRHALKKRAFNLTNCAQGTTQACLDAGTGCTGNGQVWSNNQFCQNNCQCEWIYECPGFGGCKTAQPGAEAGAGEGNGEGAVGTHTA</sequence>
<reference evidence="2" key="2">
    <citation type="submission" date="2023-05" db="EMBL/GenBank/DDBJ databases">
        <authorList>
            <consortium name="Lawrence Berkeley National Laboratory"/>
            <person name="Steindorff A."/>
            <person name="Hensen N."/>
            <person name="Bonometti L."/>
            <person name="Westerberg I."/>
            <person name="Brannstrom I.O."/>
            <person name="Guillou S."/>
            <person name="Cros-Aarteil S."/>
            <person name="Calhoun S."/>
            <person name="Haridas S."/>
            <person name="Kuo A."/>
            <person name="Mondo S."/>
            <person name="Pangilinan J."/>
            <person name="Riley R."/>
            <person name="Labutti K."/>
            <person name="Andreopoulos B."/>
            <person name="Lipzen A."/>
            <person name="Chen C."/>
            <person name="Yanf M."/>
            <person name="Daum C."/>
            <person name="Ng V."/>
            <person name="Clum A."/>
            <person name="Ohm R."/>
            <person name="Martin F."/>
            <person name="Silar P."/>
            <person name="Natvig D."/>
            <person name="Lalanne C."/>
            <person name="Gautier V."/>
            <person name="Ament-Velasquez S.L."/>
            <person name="Kruys A."/>
            <person name="Hutchinson M.I."/>
            <person name="Powell A.J."/>
            <person name="Barry K."/>
            <person name="Miller A.N."/>
            <person name="Grigoriev I.V."/>
            <person name="Debuchy R."/>
            <person name="Gladieux P."/>
            <person name="Thoren M.H."/>
            <person name="Johannesson H."/>
        </authorList>
    </citation>
    <scope>NUCLEOTIDE SEQUENCE</scope>
    <source>
        <strain evidence="2">CBS 532.94</strain>
    </source>
</reference>
<evidence type="ECO:0000313" key="2">
    <source>
        <dbReference type="EMBL" id="KAK4232860.1"/>
    </source>
</evidence>
<accession>A0AAN7C091</accession>
<proteinExistence type="predicted"/>
<organism evidence="2 3">
    <name type="scientific">Achaetomium macrosporum</name>
    <dbReference type="NCBI Taxonomy" id="79813"/>
    <lineage>
        <taxon>Eukaryota</taxon>
        <taxon>Fungi</taxon>
        <taxon>Dikarya</taxon>
        <taxon>Ascomycota</taxon>
        <taxon>Pezizomycotina</taxon>
        <taxon>Sordariomycetes</taxon>
        <taxon>Sordariomycetidae</taxon>
        <taxon>Sordariales</taxon>
        <taxon>Chaetomiaceae</taxon>
        <taxon>Achaetomium</taxon>
    </lineage>
</organism>
<comment type="caution">
    <text evidence="2">The sequence shown here is derived from an EMBL/GenBank/DDBJ whole genome shotgun (WGS) entry which is preliminary data.</text>
</comment>